<reference evidence="14" key="2">
    <citation type="submission" date="2025-08" db="UniProtKB">
        <authorList>
            <consortium name="RefSeq"/>
        </authorList>
    </citation>
    <scope>IDENTIFICATION</scope>
    <source>
        <tissue evidence="14">Blood</tissue>
    </source>
</reference>
<evidence type="ECO:0000259" key="12">
    <source>
        <dbReference type="PROSITE" id="PS50835"/>
    </source>
</evidence>
<proteinExistence type="predicted"/>
<dbReference type="GO" id="GO:0042130">
    <property type="term" value="P:negative regulation of T cell proliferation"/>
    <property type="evidence" value="ECO:0007669"/>
    <property type="project" value="TreeGrafter"/>
</dbReference>
<dbReference type="InterPro" id="IPR013783">
    <property type="entry name" value="Ig-like_fold"/>
</dbReference>
<dbReference type="SMART" id="SM00409">
    <property type="entry name" value="IG"/>
    <property type="match status" value="2"/>
</dbReference>
<evidence type="ECO:0000256" key="8">
    <source>
        <dbReference type="ARBA" id="ARBA00023170"/>
    </source>
</evidence>
<dbReference type="InterPro" id="IPR036179">
    <property type="entry name" value="Ig-like_dom_sf"/>
</dbReference>
<evidence type="ECO:0000256" key="6">
    <source>
        <dbReference type="ARBA" id="ARBA00023136"/>
    </source>
</evidence>
<keyword evidence="6" id="KW-0472">Membrane</keyword>
<dbReference type="GO" id="GO:0006955">
    <property type="term" value="P:immune response"/>
    <property type="evidence" value="ECO:0007669"/>
    <property type="project" value="TreeGrafter"/>
</dbReference>
<keyword evidence="13" id="KW-1185">Reference proteome</keyword>
<keyword evidence="3" id="KW-0812">Transmembrane</keyword>
<accession>A0A2D0S766</accession>
<protein>
    <submittedName>
        <fullName evidence="14">Uncharacterized protein LOC108273505</fullName>
    </submittedName>
</protein>
<evidence type="ECO:0000256" key="5">
    <source>
        <dbReference type="ARBA" id="ARBA00022989"/>
    </source>
</evidence>
<dbReference type="PANTHER" id="PTHR25466">
    <property type="entry name" value="T-LYMPHOCYTE ACTIVATION ANTIGEN"/>
    <property type="match status" value="1"/>
</dbReference>
<dbReference type="InterPro" id="IPR003599">
    <property type="entry name" value="Ig_sub"/>
</dbReference>
<dbReference type="GeneID" id="108273505"/>
<dbReference type="GO" id="GO:0071222">
    <property type="term" value="P:cellular response to lipopolysaccharide"/>
    <property type="evidence" value="ECO:0007669"/>
    <property type="project" value="TreeGrafter"/>
</dbReference>
<evidence type="ECO:0000256" key="2">
    <source>
        <dbReference type="ARBA" id="ARBA00022475"/>
    </source>
</evidence>
<keyword evidence="8" id="KW-0675">Receptor</keyword>
<evidence type="ECO:0000256" key="4">
    <source>
        <dbReference type="ARBA" id="ARBA00022729"/>
    </source>
</evidence>
<keyword evidence="2" id="KW-1003">Cell membrane</keyword>
<dbReference type="PANTHER" id="PTHR25466:SF14">
    <property type="entry name" value="BUTYROPHILIN SUBFAMILY 2 MEMBER A2-LIKE-RELATED"/>
    <property type="match status" value="1"/>
</dbReference>
<dbReference type="InterPro" id="IPR007110">
    <property type="entry name" value="Ig-like_dom"/>
</dbReference>
<evidence type="ECO:0000256" key="1">
    <source>
        <dbReference type="ARBA" id="ARBA00004251"/>
    </source>
</evidence>
<dbReference type="Pfam" id="PF07686">
    <property type="entry name" value="V-set"/>
    <property type="match status" value="2"/>
</dbReference>
<name>A0A2D0S766_ICTPU</name>
<evidence type="ECO:0000256" key="9">
    <source>
        <dbReference type="ARBA" id="ARBA00023180"/>
    </source>
</evidence>
<evidence type="ECO:0000313" key="14">
    <source>
        <dbReference type="RefSeq" id="XP_017338266.2"/>
    </source>
</evidence>
<dbReference type="GO" id="GO:0031295">
    <property type="term" value="P:T cell costimulation"/>
    <property type="evidence" value="ECO:0007669"/>
    <property type="project" value="TreeGrafter"/>
</dbReference>
<feature type="domain" description="Ig-like" evidence="12">
    <location>
        <begin position="26"/>
        <end position="98"/>
    </location>
</feature>
<keyword evidence="4 11" id="KW-0732">Signal</keyword>
<organism evidence="13 14">
    <name type="scientific">Ictalurus punctatus</name>
    <name type="common">Channel catfish</name>
    <name type="synonym">Silurus punctatus</name>
    <dbReference type="NCBI Taxonomy" id="7998"/>
    <lineage>
        <taxon>Eukaryota</taxon>
        <taxon>Metazoa</taxon>
        <taxon>Chordata</taxon>
        <taxon>Craniata</taxon>
        <taxon>Vertebrata</taxon>
        <taxon>Euteleostomi</taxon>
        <taxon>Actinopterygii</taxon>
        <taxon>Neopterygii</taxon>
        <taxon>Teleostei</taxon>
        <taxon>Ostariophysi</taxon>
        <taxon>Siluriformes</taxon>
        <taxon>Ictaluridae</taxon>
        <taxon>Ictalurus</taxon>
    </lineage>
</organism>
<evidence type="ECO:0000256" key="10">
    <source>
        <dbReference type="ARBA" id="ARBA00023319"/>
    </source>
</evidence>
<dbReference type="STRING" id="7998.ENSIPUP00000004666"/>
<dbReference type="SUPFAM" id="SSF48726">
    <property type="entry name" value="Immunoglobulin"/>
    <property type="match status" value="2"/>
</dbReference>
<feature type="signal peptide" evidence="11">
    <location>
        <begin position="1"/>
        <end position="17"/>
    </location>
</feature>
<comment type="subcellular location">
    <subcellularLocation>
        <location evidence="1">Cell membrane</location>
        <topology evidence="1">Single-pass type I membrane protein</topology>
    </subcellularLocation>
</comment>
<dbReference type="GO" id="GO:0007166">
    <property type="term" value="P:cell surface receptor signaling pathway"/>
    <property type="evidence" value="ECO:0007669"/>
    <property type="project" value="TreeGrafter"/>
</dbReference>
<evidence type="ECO:0000313" key="13">
    <source>
        <dbReference type="Proteomes" id="UP000221080"/>
    </source>
</evidence>
<dbReference type="InterPro" id="IPR051713">
    <property type="entry name" value="T-cell_Activation_Regulation"/>
</dbReference>
<dbReference type="SMART" id="SM00406">
    <property type="entry name" value="IGv"/>
    <property type="match status" value="2"/>
</dbReference>
<dbReference type="InterPro" id="IPR013106">
    <property type="entry name" value="Ig_V-set"/>
</dbReference>
<dbReference type="InterPro" id="IPR003598">
    <property type="entry name" value="Ig_sub2"/>
</dbReference>
<evidence type="ECO:0000256" key="11">
    <source>
        <dbReference type="SAM" id="SignalP"/>
    </source>
</evidence>
<dbReference type="RefSeq" id="XP_017338266.2">
    <property type="nucleotide sequence ID" value="XM_017482777.3"/>
</dbReference>
<evidence type="ECO:0000256" key="3">
    <source>
        <dbReference type="ARBA" id="ARBA00022692"/>
    </source>
</evidence>
<dbReference type="Proteomes" id="UP000221080">
    <property type="component" value="Chromosome 13"/>
</dbReference>
<dbReference type="SMART" id="SM00408">
    <property type="entry name" value="IGc2"/>
    <property type="match status" value="2"/>
</dbReference>
<evidence type="ECO:0000256" key="7">
    <source>
        <dbReference type="ARBA" id="ARBA00023157"/>
    </source>
</evidence>
<reference evidence="13" key="1">
    <citation type="journal article" date="2016" name="Nat. Commun.">
        <title>The channel catfish genome sequence provides insights into the evolution of scale formation in teleosts.</title>
        <authorList>
            <person name="Liu Z."/>
            <person name="Liu S."/>
            <person name="Yao J."/>
            <person name="Bao L."/>
            <person name="Zhang J."/>
            <person name="Li Y."/>
            <person name="Jiang C."/>
            <person name="Sun L."/>
            <person name="Wang R."/>
            <person name="Zhang Y."/>
            <person name="Zhou T."/>
            <person name="Zeng Q."/>
            <person name="Fu Q."/>
            <person name="Gao S."/>
            <person name="Li N."/>
            <person name="Koren S."/>
            <person name="Jiang Y."/>
            <person name="Zimin A."/>
            <person name="Xu P."/>
            <person name="Phillippy A.M."/>
            <person name="Geng X."/>
            <person name="Song L."/>
            <person name="Sun F."/>
            <person name="Li C."/>
            <person name="Wang X."/>
            <person name="Chen A."/>
            <person name="Jin Y."/>
            <person name="Yuan Z."/>
            <person name="Yang Y."/>
            <person name="Tan S."/>
            <person name="Peatman E."/>
            <person name="Lu J."/>
            <person name="Qin Z."/>
            <person name="Dunham R."/>
            <person name="Li Z."/>
            <person name="Sonstegard T."/>
            <person name="Feng J."/>
            <person name="Danzmann R.G."/>
            <person name="Schroeder S."/>
            <person name="Scheffler B."/>
            <person name="Duke M.V."/>
            <person name="Ballard L."/>
            <person name="Kucuktas H."/>
            <person name="Kaltenboeck L."/>
            <person name="Liu H."/>
            <person name="Armbruster J."/>
            <person name="Xie Y."/>
            <person name="Kirby M.L."/>
            <person name="Tian Y."/>
            <person name="Flanagan M.E."/>
            <person name="Mu W."/>
            <person name="Waldbieser G.C."/>
        </authorList>
    </citation>
    <scope>NUCLEOTIDE SEQUENCE [LARGE SCALE GENOMIC DNA]</scope>
    <source>
        <strain evidence="13">SDA103</strain>
    </source>
</reference>
<keyword evidence="5" id="KW-1133">Transmembrane helix</keyword>
<feature type="chain" id="PRO_5039897252" evidence="11">
    <location>
        <begin position="18"/>
        <end position="253"/>
    </location>
</feature>
<keyword evidence="10" id="KW-0393">Immunoglobulin domain</keyword>
<dbReference type="AlphaFoldDB" id="A0A2D0S766"/>
<gene>
    <name evidence="14" type="primary">LOC108273505</name>
</gene>
<sequence>MKSVLMSVYLLLLQCHAFIVREIIVNEPVTFPCTCSGPCPVGRWTRFIPGNAVIAEGRMCRSEQRYQKRFAVPGDQSRGDFSLKISSVAYNDAGSYRCSCNGESVTEVKLKVIVPTGVKAFEGENVTLPCYGDTRQDVKDVKWKKDGQKVLLYTHANRSVTTDEASESRFMMSVEGFLDGDLSLHIGSVRLSDAGVYQCLIHDESQDGEPRAVLLKVEGLQELTTTNSAEVTVRPVLLGLIIAVGVIGLTFTL</sequence>
<dbReference type="GO" id="GO:0009897">
    <property type="term" value="C:external side of plasma membrane"/>
    <property type="evidence" value="ECO:0007669"/>
    <property type="project" value="TreeGrafter"/>
</dbReference>
<dbReference type="OrthoDB" id="8836910at2759"/>
<dbReference type="PROSITE" id="PS50835">
    <property type="entry name" value="IG_LIKE"/>
    <property type="match status" value="2"/>
</dbReference>
<dbReference type="KEGG" id="ipu:108273505"/>
<keyword evidence="7" id="KW-1015">Disulfide bond</keyword>
<feature type="domain" description="Ig-like" evidence="12">
    <location>
        <begin position="103"/>
        <end position="216"/>
    </location>
</feature>
<dbReference type="GO" id="GO:0042102">
    <property type="term" value="P:positive regulation of T cell proliferation"/>
    <property type="evidence" value="ECO:0007669"/>
    <property type="project" value="TreeGrafter"/>
</dbReference>
<dbReference type="Gene3D" id="2.60.40.10">
    <property type="entry name" value="Immunoglobulins"/>
    <property type="match status" value="2"/>
</dbReference>
<keyword evidence="9" id="KW-0325">Glycoprotein</keyword>